<accession>A0ABU8S021</accession>
<dbReference type="PANTHER" id="PTHR42695:SF5">
    <property type="entry name" value="GLUTAMINE AMIDOTRANSFERASE YLR126C-RELATED"/>
    <property type="match status" value="1"/>
</dbReference>
<dbReference type="SUPFAM" id="SSF52317">
    <property type="entry name" value="Class I glutamine amidotransferase-like"/>
    <property type="match status" value="1"/>
</dbReference>
<dbReference type="Gene3D" id="3.40.50.880">
    <property type="match status" value="1"/>
</dbReference>
<evidence type="ECO:0000259" key="1">
    <source>
        <dbReference type="Pfam" id="PF00117"/>
    </source>
</evidence>
<feature type="domain" description="Glutamine amidotransferase" evidence="1">
    <location>
        <begin position="72"/>
        <end position="184"/>
    </location>
</feature>
<gene>
    <name evidence="2" type="ORF">WG901_18695</name>
</gene>
<evidence type="ECO:0000313" key="2">
    <source>
        <dbReference type="EMBL" id="MEJ5978689.1"/>
    </source>
</evidence>
<proteinExistence type="predicted"/>
<name>A0ABU8S021_9SPHN</name>
<protein>
    <submittedName>
        <fullName evidence="2">Type 1 glutamine amidotransferase</fullName>
    </submittedName>
</protein>
<sequence>MKLGILKTGTPPAGLEHFGSYPAMFEKLLGESAYDYAVYDVQAGHLPDRPEACPAYVLTGSANGAYEDLPWIGQLTEFLQQTRGRAALVGICFGHQIMAQAFGGKVIQSPHGWGQGAHRYDVLQNEPWLGGARTITLPASHQDQVVELPPNAEVIAASTFSPFGMLAWRDQRAISLQLHPEFEPDYAMALAETRRGNGLSDTEVDRAVASLREPNDQVRAAGWIRSFLTKALGEA</sequence>
<dbReference type="InterPro" id="IPR044992">
    <property type="entry name" value="ChyE-like"/>
</dbReference>
<dbReference type="CDD" id="cd01741">
    <property type="entry name" value="GATase1_1"/>
    <property type="match status" value="1"/>
</dbReference>
<keyword evidence="3" id="KW-1185">Reference proteome</keyword>
<dbReference type="RefSeq" id="WP_339588628.1">
    <property type="nucleotide sequence ID" value="NZ_JBBHJZ010000004.1"/>
</dbReference>
<dbReference type="InterPro" id="IPR029062">
    <property type="entry name" value="Class_I_gatase-like"/>
</dbReference>
<dbReference type="PROSITE" id="PS51273">
    <property type="entry name" value="GATASE_TYPE_1"/>
    <property type="match status" value="1"/>
</dbReference>
<dbReference type="InterPro" id="IPR017926">
    <property type="entry name" value="GATASE"/>
</dbReference>
<keyword evidence="2" id="KW-0315">Glutamine amidotransferase</keyword>
<dbReference type="Pfam" id="PF00117">
    <property type="entry name" value="GATase"/>
    <property type="match status" value="1"/>
</dbReference>
<comment type="caution">
    <text evidence="2">The sequence shown here is derived from an EMBL/GenBank/DDBJ whole genome shotgun (WGS) entry which is preliminary data.</text>
</comment>
<organism evidence="2 3">
    <name type="scientific">Novosphingobium anseongense</name>
    <dbReference type="NCBI Taxonomy" id="3133436"/>
    <lineage>
        <taxon>Bacteria</taxon>
        <taxon>Pseudomonadati</taxon>
        <taxon>Pseudomonadota</taxon>
        <taxon>Alphaproteobacteria</taxon>
        <taxon>Sphingomonadales</taxon>
        <taxon>Sphingomonadaceae</taxon>
        <taxon>Novosphingobium</taxon>
    </lineage>
</organism>
<dbReference type="PANTHER" id="PTHR42695">
    <property type="entry name" value="GLUTAMINE AMIDOTRANSFERASE YLR126C-RELATED"/>
    <property type="match status" value="1"/>
</dbReference>
<dbReference type="Proteomes" id="UP001361239">
    <property type="component" value="Unassembled WGS sequence"/>
</dbReference>
<evidence type="ECO:0000313" key="3">
    <source>
        <dbReference type="Proteomes" id="UP001361239"/>
    </source>
</evidence>
<reference evidence="2 3" key="1">
    <citation type="submission" date="2024-03" db="EMBL/GenBank/DDBJ databases">
        <authorList>
            <person name="Jo J.-H."/>
        </authorList>
    </citation>
    <scope>NUCLEOTIDE SEQUENCE [LARGE SCALE GENOMIC DNA]</scope>
    <source>
        <strain evidence="2 3">PS1R-30</strain>
    </source>
</reference>
<dbReference type="EMBL" id="JBBHJZ010000004">
    <property type="protein sequence ID" value="MEJ5978689.1"/>
    <property type="molecule type" value="Genomic_DNA"/>
</dbReference>